<keyword evidence="1" id="KW-0732">Signal</keyword>
<evidence type="ECO:0000313" key="3">
    <source>
        <dbReference type="Proteomes" id="UP001419268"/>
    </source>
</evidence>
<evidence type="ECO:0000313" key="2">
    <source>
        <dbReference type="EMBL" id="KAK9148519.1"/>
    </source>
</evidence>
<protein>
    <submittedName>
        <fullName evidence="2">Uncharacterized protein</fullName>
    </submittedName>
</protein>
<proteinExistence type="predicted"/>
<dbReference type="AlphaFoldDB" id="A0AAP0KBJ5"/>
<evidence type="ECO:0000256" key="1">
    <source>
        <dbReference type="SAM" id="SignalP"/>
    </source>
</evidence>
<dbReference type="Proteomes" id="UP001419268">
    <property type="component" value="Unassembled WGS sequence"/>
</dbReference>
<name>A0AAP0KBJ5_9MAGN</name>
<keyword evidence="3" id="KW-1185">Reference proteome</keyword>
<accession>A0AAP0KBJ5</accession>
<comment type="caution">
    <text evidence="2">The sequence shown here is derived from an EMBL/GenBank/DDBJ whole genome shotgun (WGS) entry which is preliminary data.</text>
</comment>
<organism evidence="2 3">
    <name type="scientific">Stephania cephalantha</name>
    <dbReference type="NCBI Taxonomy" id="152367"/>
    <lineage>
        <taxon>Eukaryota</taxon>
        <taxon>Viridiplantae</taxon>
        <taxon>Streptophyta</taxon>
        <taxon>Embryophyta</taxon>
        <taxon>Tracheophyta</taxon>
        <taxon>Spermatophyta</taxon>
        <taxon>Magnoliopsida</taxon>
        <taxon>Ranunculales</taxon>
        <taxon>Menispermaceae</taxon>
        <taxon>Menispermoideae</taxon>
        <taxon>Cissampelideae</taxon>
        <taxon>Stephania</taxon>
    </lineage>
</organism>
<reference evidence="2 3" key="1">
    <citation type="submission" date="2024-01" db="EMBL/GenBank/DDBJ databases">
        <title>Genome assemblies of Stephania.</title>
        <authorList>
            <person name="Yang L."/>
        </authorList>
    </citation>
    <scope>NUCLEOTIDE SEQUENCE [LARGE SCALE GENOMIC DNA]</scope>
    <source>
        <strain evidence="2">JXDWG</strain>
        <tissue evidence="2">Leaf</tissue>
    </source>
</reference>
<feature type="signal peptide" evidence="1">
    <location>
        <begin position="1"/>
        <end position="22"/>
    </location>
</feature>
<sequence length="62" mass="7554">MGFISRFHYTLLYYILFYMLQGMDIELTPEEYKAIRAREILYDRMQQVDPIIDNFFPPPSIE</sequence>
<gene>
    <name evidence="2" type="ORF">Scep_007276</name>
</gene>
<dbReference type="EMBL" id="JBBNAG010000003">
    <property type="protein sequence ID" value="KAK9148519.1"/>
    <property type="molecule type" value="Genomic_DNA"/>
</dbReference>
<feature type="chain" id="PRO_5042896593" evidence="1">
    <location>
        <begin position="23"/>
        <end position="62"/>
    </location>
</feature>